<dbReference type="AlphaFoldDB" id="A0A8J2HCA6"/>
<sequence length="99" mass="11158">MNRKKQLPGSAFSGSTETGPKTDPKKMNSSDTLTDQSDRSNELKNLITFESSHLSVWQVFHIIMAIVLRFNLSDEVWQAILDLIKLAAGPKFKYLDTSK</sequence>
<evidence type="ECO:0000313" key="2">
    <source>
        <dbReference type="EMBL" id="CAG5093231.1"/>
    </source>
</evidence>
<comment type="caution">
    <text evidence="2">The sequence shown here is derived from an EMBL/GenBank/DDBJ whole genome shotgun (WGS) entry which is preliminary data.</text>
</comment>
<dbReference type="OrthoDB" id="7553975at2759"/>
<reference evidence="2" key="1">
    <citation type="submission" date="2021-04" db="EMBL/GenBank/DDBJ databases">
        <authorList>
            <person name="Chebbi M.A.C M."/>
        </authorList>
    </citation>
    <scope>NUCLEOTIDE SEQUENCE</scope>
</reference>
<keyword evidence="3" id="KW-1185">Reference proteome</keyword>
<gene>
    <name evidence="2" type="ORF">HICCMSTLAB_LOCUS6680</name>
</gene>
<evidence type="ECO:0000313" key="3">
    <source>
        <dbReference type="Proteomes" id="UP000786811"/>
    </source>
</evidence>
<name>A0A8J2HCA6_COTCN</name>
<accession>A0A8J2HCA6</accession>
<organism evidence="2 3">
    <name type="scientific">Cotesia congregata</name>
    <name type="common">Parasitoid wasp</name>
    <name type="synonym">Apanteles congregatus</name>
    <dbReference type="NCBI Taxonomy" id="51543"/>
    <lineage>
        <taxon>Eukaryota</taxon>
        <taxon>Metazoa</taxon>
        <taxon>Ecdysozoa</taxon>
        <taxon>Arthropoda</taxon>
        <taxon>Hexapoda</taxon>
        <taxon>Insecta</taxon>
        <taxon>Pterygota</taxon>
        <taxon>Neoptera</taxon>
        <taxon>Endopterygota</taxon>
        <taxon>Hymenoptera</taxon>
        <taxon>Apocrita</taxon>
        <taxon>Ichneumonoidea</taxon>
        <taxon>Braconidae</taxon>
        <taxon>Microgastrinae</taxon>
        <taxon>Cotesia</taxon>
    </lineage>
</organism>
<dbReference type="Proteomes" id="UP000786811">
    <property type="component" value="Unassembled WGS sequence"/>
</dbReference>
<dbReference type="EMBL" id="CAJNRD030001120">
    <property type="protein sequence ID" value="CAG5093231.1"/>
    <property type="molecule type" value="Genomic_DNA"/>
</dbReference>
<proteinExistence type="predicted"/>
<feature type="region of interest" description="Disordered" evidence="1">
    <location>
        <begin position="1"/>
        <end position="37"/>
    </location>
</feature>
<protein>
    <submittedName>
        <fullName evidence="2">Uncharacterized protein</fullName>
    </submittedName>
</protein>
<evidence type="ECO:0000256" key="1">
    <source>
        <dbReference type="SAM" id="MobiDB-lite"/>
    </source>
</evidence>